<reference evidence="3 4" key="2">
    <citation type="submission" date="2018-03" db="EMBL/GenBank/DDBJ databases">
        <title>The ancient ancestry and fast evolution of plastids.</title>
        <authorList>
            <person name="Moore K.R."/>
            <person name="Magnabosco C."/>
            <person name="Momper L."/>
            <person name="Gold D.A."/>
            <person name="Bosak T."/>
            <person name="Fournier G.P."/>
        </authorList>
    </citation>
    <scope>NUCLEOTIDE SEQUENCE [LARGE SCALE GENOMIC DNA]</scope>
    <source>
        <strain evidence="3 4">ULC007</strain>
    </source>
</reference>
<dbReference type="GO" id="GO:0000160">
    <property type="term" value="P:phosphorelay signal transduction system"/>
    <property type="evidence" value="ECO:0007669"/>
    <property type="project" value="InterPro"/>
</dbReference>
<dbReference type="STRING" id="1920490.GCA_001895925_04835"/>
<dbReference type="SUPFAM" id="SSF52172">
    <property type="entry name" value="CheY-like"/>
    <property type="match status" value="1"/>
</dbReference>
<dbReference type="EMBL" id="PVWG01000013">
    <property type="protein sequence ID" value="PSB18981.1"/>
    <property type="molecule type" value="Genomic_DNA"/>
</dbReference>
<proteinExistence type="predicted"/>
<comment type="caution">
    <text evidence="3">The sequence shown here is derived from an EMBL/GenBank/DDBJ whole genome shotgun (WGS) entry which is preliminary data.</text>
</comment>
<name>A0A2T1DEW8_9CYAN</name>
<gene>
    <name evidence="3" type="ORF">C7B65_13260</name>
</gene>
<protein>
    <recommendedName>
        <fullName evidence="2">Response regulatory domain-containing protein</fullName>
    </recommendedName>
</protein>
<dbReference type="Gene3D" id="3.40.50.2300">
    <property type="match status" value="1"/>
</dbReference>
<organism evidence="3 4">
    <name type="scientific">Phormidesmis priestleyi ULC007</name>
    <dbReference type="NCBI Taxonomy" id="1920490"/>
    <lineage>
        <taxon>Bacteria</taxon>
        <taxon>Bacillati</taxon>
        <taxon>Cyanobacteriota</taxon>
        <taxon>Cyanophyceae</taxon>
        <taxon>Leptolyngbyales</taxon>
        <taxon>Leptolyngbyaceae</taxon>
        <taxon>Phormidesmis</taxon>
    </lineage>
</organism>
<evidence type="ECO:0000256" key="1">
    <source>
        <dbReference type="PROSITE-ProRule" id="PRU00169"/>
    </source>
</evidence>
<dbReference type="Proteomes" id="UP000238634">
    <property type="component" value="Unassembled WGS sequence"/>
</dbReference>
<sequence>MKLAASHVLLLTQQTEDLHGLEFLLGRLRCALEIVTTPDQAVDRVHRNPPCLVIVQGNYRLWSKKLVPTLRAIADADNITLVALTDAHAPSWLHQDENPGFDGFLVSPLSSDVLFSLIQSASARQLCRAAN</sequence>
<reference evidence="3 4" key="1">
    <citation type="submission" date="2018-02" db="EMBL/GenBank/DDBJ databases">
        <authorList>
            <person name="Cohen D.B."/>
            <person name="Kent A.D."/>
        </authorList>
    </citation>
    <scope>NUCLEOTIDE SEQUENCE [LARGE SCALE GENOMIC DNA]</scope>
    <source>
        <strain evidence="3 4">ULC007</strain>
    </source>
</reference>
<dbReference type="InterPro" id="IPR011006">
    <property type="entry name" value="CheY-like_superfamily"/>
</dbReference>
<dbReference type="OrthoDB" id="530909at2"/>
<feature type="domain" description="Response regulatory" evidence="2">
    <location>
        <begin position="7"/>
        <end position="122"/>
    </location>
</feature>
<dbReference type="AlphaFoldDB" id="A0A2T1DEW8"/>
<dbReference type="InterPro" id="IPR001789">
    <property type="entry name" value="Sig_transdc_resp-reg_receiver"/>
</dbReference>
<dbReference type="RefSeq" id="WP_073072200.1">
    <property type="nucleotide sequence ID" value="NZ_MPPI01000014.1"/>
</dbReference>
<evidence type="ECO:0000259" key="2">
    <source>
        <dbReference type="PROSITE" id="PS50110"/>
    </source>
</evidence>
<comment type="caution">
    <text evidence="1">Lacks conserved residue(s) required for the propagation of feature annotation.</text>
</comment>
<evidence type="ECO:0000313" key="3">
    <source>
        <dbReference type="EMBL" id="PSB18981.1"/>
    </source>
</evidence>
<evidence type="ECO:0000313" key="4">
    <source>
        <dbReference type="Proteomes" id="UP000238634"/>
    </source>
</evidence>
<keyword evidence="4" id="KW-1185">Reference proteome</keyword>
<dbReference type="PROSITE" id="PS50110">
    <property type="entry name" value="RESPONSE_REGULATORY"/>
    <property type="match status" value="1"/>
</dbReference>
<accession>A0A2T1DEW8</accession>